<organism evidence="3 5">
    <name type="scientific">Brucella tritici</name>
    <dbReference type="NCBI Taxonomy" id="94626"/>
    <lineage>
        <taxon>Bacteria</taxon>
        <taxon>Pseudomonadati</taxon>
        <taxon>Pseudomonadota</taxon>
        <taxon>Alphaproteobacteria</taxon>
        <taxon>Hyphomicrobiales</taxon>
        <taxon>Brucellaceae</taxon>
        <taxon>Brucella/Ochrobactrum group</taxon>
        <taxon>Brucella</taxon>
    </lineage>
</organism>
<dbReference type="EMBL" id="JAAXZB010000001">
    <property type="protein sequence ID" value="NKW09466.1"/>
    <property type="molecule type" value="Genomic_DNA"/>
</dbReference>
<keyword evidence="4" id="KW-1185">Reference proteome</keyword>
<evidence type="ECO:0000313" key="5">
    <source>
        <dbReference type="Proteomes" id="UP000558475"/>
    </source>
</evidence>
<name>A0A7X6JBY6_9HYPH</name>
<evidence type="ECO:0000313" key="4">
    <source>
        <dbReference type="Proteomes" id="UP000430843"/>
    </source>
</evidence>
<evidence type="ECO:0000313" key="3">
    <source>
        <dbReference type="EMBL" id="NKW09466.1"/>
    </source>
</evidence>
<evidence type="ECO:0000313" key="2">
    <source>
        <dbReference type="EMBL" id="KAB2666565.1"/>
    </source>
</evidence>
<dbReference type="RefSeq" id="WP_151677347.1">
    <property type="nucleotide sequence ID" value="NZ_WBWA01000003.1"/>
</dbReference>
<dbReference type="Proteomes" id="UP000430843">
    <property type="component" value="Unassembled WGS sequence"/>
</dbReference>
<sequence>MSVTKITDSKEKKIARLFTHKCSICGDPNAGWGYGVFLLKGKTGEWRCFAHRIDKMEKQASKIDEKKMPSDAKPKTRHEQGSLF</sequence>
<proteinExistence type="predicted"/>
<dbReference type="AlphaFoldDB" id="A0A7X6JBY6"/>
<reference evidence="3 5" key="2">
    <citation type="submission" date="2020-04" db="EMBL/GenBank/DDBJ databases">
        <title>Whole genome sequencing of clinical and environmental type strains of Ochrobactrum.</title>
        <authorList>
            <person name="Dharne M."/>
        </authorList>
    </citation>
    <scope>NUCLEOTIDE SEQUENCE [LARGE SCALE GENOMIC DNA]</scope>
    <source>
        <strain evidence="3 5">DSM 13340</strain>
    </source>
</reference>
<gene>
    <name evidence="2" type="ORF">F9K91_05120</name>
    <name evidence="3" type="ORF">HGG76_06115</name>
</gene>
<comment type="caution">
    <text evidence="3">The sequence shown here is derived from an EMBL/GenBank/DDBJ whole genome shotgun (WGS) entry which is preliminary data.</text>
</comment>
<dbReference type="Proteomes" id="UP000558475">
    <property type="component" value="Unassembled WGS sequence"/>
</dbReference>
<reference evidence="2 4" key="1">
    <citation type="submission" date="2019-09" db="EMBL/GenBank/DDBJ databases">
        <title>Taxonomic organization of the family Brucellaceae based on a phylogenomic approach.</title>
        <authorList>
            <person name="Leclercq S."/>
            <person name="Cloeckaert A."/>
            <person name="Zygmunt M.S."/>
        </authorList>
    </citation>
    <scope>NUCLEOTIDE SEQUENCE [LARGE SCALE GENOMIC DNA]</scope>
    <source>
        <strain evidence="2 4">LMG 18957</strain>
    </source>
</reference>
<protein>
    <submittedName>
        <fullName evidence="3">Uncharacterized protein</fullName>
    </submittedName>
</protein>
<accession>A0A7X6JBY6</accession>
<feature type="region of interest" description="Disordered" evidence="1">
    <location>
        <begin position="60"/>
        <end position="84"/>
    </location>
</feature>
<dbReference type="EMBL" id="WBWA01000003">
    <property type="protein sequence ID" value="KAB2666565.1"/>
    <property type="molecule type" value="Genomic_DNA"/>
</dbReference>
<evidence type="ECO:0000256" key="1">
    <source>
        <dbReference type="SAM" id="MobiDB-lite"/>
    </source>
</evidence>